<organism evidence="9 10">
    <name type="scientific">Rhizobium soli</name>
    <dbReference type="NCBI Taxonomy" id="424798"/>
    <lineage>
        <taxon>Bacteria</taxon>
        <taxon>Pseudomonadati</taxon>
        <taxon>Pseudomonadota</taxon>
        <taxon>Alphaproteobacteria</taxon>
        <taxon>Hyphomicrobiales</taxon>
        <taxon>Rhizobiaceae</taxon>
        <taxon>Rhizobium/Agrobacterium group</taxon>
        <taxon>Rhizobium</taxon>
    </lineage>
</organism>
<dbReference type="SUPFAM" id="SSF53850">
    <property type="entry name" value="Periplasmic binding protein-like II"/>
    <property type="match status" value="1"/>
</dbReference>
<keyword evidence="2" id="KW-0805">Transcription regulation</keyword>
<evidence type="ECO:0000256" key="3">
    <source>
        <dbReference type="ARBA" id="ARBA00023125"/>
    </source>
</evidence>
<evidence type="ECO:0000259" key="8">
    <source>
        <dbReference type="PROSITE" id="PS50931"/>
    </source>
</evidence>
<evidence type="ECO:0000313" key="9">
    <source>
        <dbReference type="EMBL" id="MBB6510241.1"/>
    </source>
</evidence>
<comment type="function">
    <text evidence="5">Transcriptional regulator of the ttuABCDE tartrate utilization operon.</text>
</comment>
<dbReference type="InterPro" id="IPR036390">
    <property type="entry name" value="WH_DNA-bd_sf"/>
</dbReference>
<dbReference type="InterPro" id="IPR000847">
    <property type="entry name" value="LysR_HTH_N"/>
</dbReference>
<dbReference type="Proteomes" id="UP000585437">
    <property type="component" value="Unassembled WGS sequence"/>
</dbReference>
<evidence type="ECO:0000256" key="2">
    <source>
        <dbReference type="ARBA" id="ARBA00023015"/>
    </source>
</evidence>
<dbReference type="EMBL" id="JACHBU010000007">
    <property type="protein sequence ID" value="MBB6510241.1"/>
    <property type="molecule type" value="Genomic_DNA"/>
</dbReference>
<reference evidence="9 10" key="1">
    <citation type="submission" date="2020-08" db="EMBL/GenBank/DDBJ databases">
        <title>The Agave Microbiome: Exploring the role of microbial communities in plant adaptations to desert environments.</title>
        <authorList>
            <person name="Partida-Martinez L.P."/>
        </authorList>
    </citation>
    <scope>NUCLEOTIDE SEQUENCE [LARGE SCALE GENOMIC DNA]</scope>
    <source>
        <strain evidence="9 10">AS3.12</strain>
    </source>
</reference>
<evidence type="ECO:0000256" key="6">
    <source>
        <dbReference type="ARBA" id="ARBA00067332"/>
    </source>
</evidence>
<dbReference type="CDD" id="cd08422">
    <property type="entry name" value="PBP2_CrgA_like"/>
    <property type="match status" value="1"/>
</dbReference>
<dbReference type="PROSITE" id="PS50931">
    <property type="entry name" value="HTH_LYSR"/>
    <property type="match status" value="1"/>
</dbReference>
<feature type="domain" description="HTH lysR-type" evidence="8">
    <location>
        <begin position="2"/>
        <end position="59"/>
    </location>
</feature>
<name>A0A7X0MTA2_9HYPH</name>
<dbReference type="RefSeq" id="WP_184655490.1">
    <property type="nucleotide sequence ID" value="NZ_JACHBU010000007.1"/>
</dbReference>
<sequence>MLDLNDFRTFVQVVDSGGLTAASRSTGVAKSTLSHRLQQLEAALGVRLINRTSRVQTLTEAGTLFYRHALVMLQNAEIAENSVRQRLEEPTGAIKFTTAIATSVYVLRQIIPQFAIDHPKIQLVQHTGDEQTDIIGGAFDLAIRAHEGQMTDSALVQRTLSPAPWFIFAAPGYVERRGEPKTPDDLSEHDLLAMHRPGQATVWKLSHPVIGDRVLSVQPRMAGNDLIMLKQAAADGIGIAALPGYICREDVAEGRLQRVMPEWLAGKAEITAVLPFRDYVLPSVRAFLDYLIIELPKVVNPDSDPV</sequence>
<dbReference type="GO" id="GO:0043565">
    <property type="term" value="F:sequence-specific DNA binding"/>
    <property type="evidence" value="ECO:0007669"/>
    <property type="project" value="TreeGrafter"/>
</dbReference>
<evidence type="ECO:0000256" key="5">
    <source>
        <dbReference type="ARBA" id="ARBA00054626"/>
    </source>
</evidence>
<dbReference type="FunFam" id="1.10.10.10:FF:000001">
    <property type="entry name" value="LysR family transcriptional regulator"/>
    <property type="match status" value="1"/>
</dbReference>
<dbReference type="Gene3D" id="1.10.10.10">
    <property type="entry name" value="Winged helix-like DNA-binding domain superfamily/Winged helix DNA-binding domain"/>
    <property type="match status" value="1"/>
</dbReference>
<dbReference type="InterPro" id="IPR058163">
    <property type="entry name" value="LysR-type_TF_proteobact-type"/>
</dbReference>
<dbReference type="InterPro" id="IPR036388">
    <property type="entry name" value="WH-like_DNA-bd_sf"/>
</dbReference>
<gene>
    <name evidence="9" type="ORF">F4695_003627</name>
</gene>
<evidence type="ECO:0000256" key="1">
    <source>
        <dbReference type="ARBA" id="ARBA00009437"/>
    </source>
</evidence>
<keyword evidence="3 9" id="KW-0238">DNA-binding</keyword>
<dbReference type="PANTHER" id="PTHR30537:SF31">
    <property type="entry name" value="TRANSCRIPTIONAL REGULATOR, LYSR FAMILY"/>
    <property type="match status" value="1"/>
</dbReference>
<comment type="caution">
    <text evidence="9">The sequence shown here is derived from an EMBL/GenBank/DDBJ whole genome shotgun (WGS) entry which is preliminary data.</text>
</comment>
<dbReference type="AlphaFoldDB" id="A0A7X0MTA2"/>
<evidence type="ECO:0000256" key="4">
    <source>
        <dbReference type="ARBA" id="ARBA00023163"/>
    </source>
</evidence>
<dbReference type="Gene3D" id="3.40.190.290">
    <property type="match status" value="1"/>
</dbReference>
<dbReference type="InterPro" id="IPR005119">
    <property type="entry name" value="LysR_subst-bd"/>
</dbReference>
<dbReference type="GO" id="GO:0006351">
    <property type="term" value="P:DNA-templated transcription"/>
    <property type="evidence" value="ECO:0007669"/>
    <property type="project" value="TreeGrafter"/>
</dbReference>
<comment type="similarity">
    <text evidence="1">Belongs to the LysR transcriptional regulatory family.</text>
</comment>
<proteinExistence type="inferred from homology"/>
<dbReference type="Pfam" id="PF03466">
    <property type="entry name" value="LysR_substrate"/>
    <property type="match status" value="1"/>
</dbReference>
<dbReference type="GO" id="GO:0003700">
    <property type="term" value="F:DNA-binding transcription factor activity"/>
    <property type="evidence" value="ECO:0007669"/>
    <property type="project" value="InterPro"/>
</dbReference>
<evidence type="ECO:0000256" key="7">
    <source>
        <dbReference type="ARBA" id="ARBA00083243"/>
    </source>
</evidence>
<dbReference type="PANTHER" id="PTHR30537">
    <property type="entry name" value="HTH-TYPE TRANSCRIPTIONAL REGULATOR"/>
    <property type="match status" value="1"/>
</dbReference>
<dbReference type="SUPFAM" id="SSF46785">
    <property type="entry name" value="Winged helix' DNA-binding domain"/>
    <property type="match status" value="1"/>
</dbReference>
<keyword evidence="4" id="KW-0804">Transcription</keyword>
<keyword evidence="10" id="KW-1185">Reference proteome</keyword>
<accession>A0A7X0MTA2</accession>
<evidence type="ECO:0000313" key="10">
    <source>
        <dbReference type="Proteomes" id="UP000585437"/>
    </source>
</evidence>
<dbReference type="Pfam" id="PF00126">
    <property type="entry name" value="HTH_1"/>
    <property type="match status" value="1"/>
</dbReference>
<protein>
    <recommendedName>
        <fullName evidence="6">HTH-type transcriptional regulator TtuA</fullName>
    </recommendedName>
    <alternativeName>
        <fullName evidence="7">Tartrate utilization transcriptional regulator</fullName>
    </alternativeName>
</protein>